<keyword evidence="3" id="KW-0732">Signal</keyword>
<dbReference type="GO" id="GO:0005615">
    <property type="term" value="C:extracellular space"/>
    <property type="evidence" value="ECO:0007669"/>
    <property type="project" value="TreeGrafter"/>
</dbReference>
<evidence type="ECO:0000313" key="6">
    <source>
        <dbReference type="EMBL" id="CAF3626594.1"/>
    </source>
</evidence>
<organism evidence="6 7">
    <name type="scientific">Adineta steineri</name>
    <dbReference type="NCBI Taxonomy" id="433720"/>
    <lineage>
        <taxon>Eukaryota</taxon>
        <taxon>Metazoa</taxon>
        <taxon>Spiralia</taxon>
        <taxon>Gnathifera</taxon>
        <taxon>Rotifera</taxon>
        <taxon>Eurotatoria</taxon>
        <taxon>Bdelloidea</taxon>
        <taxon>Adinetida</taxon>
        <taxon>Adinetidae</taxon>
        <taxon>Adineta</taxon>
    </lineage>
</organism>
<evidence type="ECO:0000313" key="5">
    <source>
        <dbReference type="EMBL" id="CAF1147933.1"/>
    </source>
</evidence>
<feature type="transmembrane region" description="Helical" evidence="2">
    <location>
        <begin position="1212"/>
        <end position="1236"/>
    </location>
</feature>
<evidence type="ECO:0000256" key="3">
    <source>
        <dbReference type="SAM" id="SignalP"/>
    </source>
</evidence>
<dbReference type="PROSITE" id="PS50213">
    <property type="entry name" value="FAS1"/>
    <property type="match status" value="2"/>
</dbReference>
<gene>
    <name evidence="6" type="ORF">OKA104_LOCUS7902</name>
    <name evidence="5" type="ORF">VCS650_LOCUS22642</name>
</gene>
<dbReference type="PANTHER" id="PTHR10900">
    <property type="entry name" value="PERIOSTIN-RELATED"/>
    <property type="match status" value="1"/>
</dbReference>
<dbReference type="EMBL" id="CAJNON010000257">
    <property type="protein sequence ID" value="CAF1147933.1"/>
    <property type="molecule type" value="Genomic_DNA"/>
</dbReference>
<evidence type="ECO:0000256" key="1">
    <source>
        <dbReference type="SAM" id="MobiDB-lite"/>
    </source>
</evidence>
<feature type="region of interest" description="Disordered" evidence="1">
    <location>
        <begin position="966"/>
        <end position="990"/>
    </location>
</feature>
<keyword evidence="2" id="KW-0812">Transmembrane</keyword>
<feature type="region of interest" description="Disordered" evidence="1">
    <location>
        <begin position="574"/>
        <end position="593"/>
    </location>
</feature>
<feature type="region of interest" description="Disordered" evidence="1">
    <location>
        <begin position="642"/>
        <end position="677"/>
    </location>
</feature>
<evidence type="ECO:0000259" key="4">
    <source>
        <dbReference type="PROSITE" id="PS50213"/>
    </source>
</evidence>
<feature type="domain" description="FAS1" evidence="4">
    <location>
        <begin position="17"/>
        <end position="95"/>
    </location>
</feature>
<comment type="caution">
    <text evidence="6">The sequence shown here is derived from an EMBL/GenBank/DDBJ whole genome shotgun (WGS) entry which is preliminary data.</text>
</comment>
<evidence type="ECO:0000256" key="2">
    <source>
        <dbReference type="SAM" id="Phobius"/>
    </source>
</evidence>
<dbReference type="Proteomes" id="UP000663891">
    <property type="component" value="Unassembled WGS sequence"/>
</dbReference>
<evidence type="ECO:0000313" key="7">
    <source>
        <dbReference type="Proteomes" id="UP000663881"/>
    </source>
</evidence>
<keyword evidence="2" id="KW-1133">Transmembrane helix</keyword>
<feature type="region of interest" description="Disordered" evidence="1">
    <location>
        <begin position="617"/>
        <end position="636"/>
    </location>
</feature>
<dbReference type="PANTHER" id="PTHR10900:SF77">
    <property type="entry name" value="FI19380P1"/>
    <property type="match status" value="1"/>
</dbReference>
<dbReference type="OrthoDB" id="286301at2759"/>
<dbReference type="InterPro" id="IPR050904">
    <property type="entry name" value="Adhesion/Biosynth-related"/>
</dbReference>
<keyword evidence="2" id="KW-0472">Membrane</keyword>
<dbReference type="InterPro" id="IPR000782">
    <property type="entry name" value="FAS1_domain"/>
</dbReference>
<dbReference type="Proteomes" id="UP000663881">
    <property type="component" value="Unassembled WGS sequence"/>
</dbReference>
<reference evidence="6" key="1">
    <citation type="submission" date="2021-02" db="EMBL/GenBank/DDBJ databases">
        <authorList>
            <person name="Nowell W R."/>
        </authorList>
    </citation>
    <scope>NUCLEOTIDE SEQUENCE</scope>
</reference>
<dbReference type="Gene3D" id="2.30.180.10">
    <property type="entry name" value="FAS1 domain"/>
    <property type="match status" value="3"/>
</dbReference>
<feature type="domain" description="FAS1" evidence="4">
    <location>
        <begin position="879"/>
        <end position="945"/>
    </location>
</feature>
<feature type="chain" id="PRO_5036233783" description="FAS1 domain-containing protein" evidence="3">
    <location>
        <begin position="19"/>
        <end position="1239"/>
    </location>
</feature>
<name>A0A818PNQ6_9BILA</name>
<protein>
    <recommendedName>
        <fullName evidence="4">FAS1 domain-containing protein</fullName>
    </recommendedName>
</protein>
<dbReference type="EMBL" id="CAJOAY010000312">
    <property type="protein sequence ID" value="CAF3626594.1"/>
    <property type="molecule type" value="Genomic_DNA"/>
</dbReference>
<dbReference type="AlphaFoldDB" id="A0A818PNQ6"/>
<dbReference type="InterPro" id="IPR036378">
    <property type="entry name" value="FAS1_dom_sf"/>
</dbReference>
<sequence>MNLIHSYILFIIINICYSGPIEDISAMPDLTLFYQQLIRQPELQGLLQDAYQSAQPLVTGDFTIFAPNNDAMTRINRRNEDPTLLWKYHIVPGRFDDQTIYNMAQDKFNQANPRQMADNRPQNNLPTMALPFQVFYGLGFYGGTGPYINVSYDNTGYSSSGIPWSAQASLNLTNRFDNSVPLSPYLGNTNNYSPNQQTQNYVVAQGSASSGNPNLFPQNLTNYYTNVFNPNVNTQFLQNANPPNTNINPNLQQQQQQLYAQGNYAGIGILRPTINSAFILQSRPMSRGIINVIDNILWPPERRDQTQYKTAYDALEDTQFSRLRLLADRSDYFRSELRSMHHQTWFLPNDQAFTSFGSSLNFLFEPTSPENTHDINDFIKSHIVPIVLYPCAMDASKQLSTLSLGKWVTFRRIGQADQTFQIDVVSNRQVAHIVTTRSEDIKIYGNGVVYPITTILSGPARSAADELARSYQYFMALIQQSGDTELVNILQGSTSGLGNTGPSIYNPQNVLNITVLIPQQIHVQQLGNSQELSKNLRRHILRFPVYIDQMAAMTNTIVPQQPFIQPGVPIQQYQRSGAVQNKNPSRQRRRRRQLNSQHNVNFQQHQVLPSQPLLPNQRQQQQNLPMQQRQQQIQPKQQLLPNQQQQPLPNQQHQQQIQPNQQFSPNQQHQQQIQPKQQLLPNQQQQILPNQQFLPNQQQQILPNQQFLPNQQQQFLPNQQQQFLPNQQQQILPDQQLSLQQQQQILPNQQQQILPIQQQQQQILPSQQLALAQQQQILPSQQLALAQQQLNPVLNPSYYQLPNFPTSGMFQNGQTYPTMDPTFSVQAQVTAGPNGNVVTLIGRPDNSIPFTATVLNTESNIPIKNGVMHVIRGILSGAVIPLDTVLTTMQGASSFTQLLQQTGVIDQLKQSGRPYTLFIPTNTALQSIGVTNDINRIRQFVLRHVCADVILDPMANIVSSSGGYLRQNTMAQGPRQPPIRRNRRKRQDWADTWRNGTISLGGQGYKAPDLGPGYFQPQQQVYGGYPAAPSPFSTYNQLYNPGYVMSGYANPNSQYFPGYNGTYAGFEQINYPTLDVPGQPMLNTVWNQTFGSSYNPQINVVPINGIPINGVPSGGGQSYYTGVGGFYSGSNYVPGPQSCMAMTGERITVQPIASAPAGGVNPTMSYQNFMVTCCGDQSVNAMVQAFNVYPPSYAVYVIGRSLLSTGQTINTMYNHSTAICPYQFLLFILITLLIFIKHL</sequence>
<proteinExistence type="predicted"/>
<feature type="signal peptide" evidence="3">
    <location>
        <begin position="1"/>
        <end position="18"/>
    </location>
</feature>
<dbReference type="SUPFAM" id="SSF82153">
    <property type="entry name" value="FAS1 domain"/>
    <property type="match status" value="3"/>
</dbReference>
<feature type="compositionally biased region" description="Polar residues" evidence="1">
    <location>
        <begin position="574"/>
        <end position="584"/>
    </location>
</feature>
<dbReference type="Pfam" id="PF02469">
    <property type="entry name" value="Fasciclin"/>
    <property type="match status" value="3"/>
</dbReference>
<accession>A0A818PNQ6</accession>